<proteinExistence type="predicted"/>
<evidence type="ECO:0000313" key="3">
    <source>
        <dbReference type="EMBL" id="TBL66524.1"/>
    </source>
</evidence>
<keyword evidence="1" id="KW-0812">Transmembrane</keyword>
<dbReference type="EMBL" id="SITJ01000076">
    <property type="protein sequence ID" value="TBL66524.1"/>
    <property type="molecule type" value="Genomic_DNA"/>
</dbReference>
<accession>A0A1C6Z3C0</accession>
<evidence type="ECO:0000313" key="2">
    <source>
        <dbReference type="EMBL" id="SCM53692.1"/>
    </source>
</evidence>
<evidence type="ECO:0000256" key="1">
    <source>
        <dbReference type="SAM" id="Phobius"/>
    </source>
</evidence>
<feature type="transmembrane region" description="Helical" evidence="1">
    <location>
        <begin position="7"/>
        <end position="28"/>
    </location>
</feature>
<name>A0A1C6Z3C0_HAFAL</name>
<sequence length="29" mass="3156">METDLKYSLMTTVAALAVIVIFSFVAALH</sequence>
<dbReference type="NCBIfam" id="NF033411">
    <property type="entry name" value="small_mem_YnhF"/>
    <property type="match status" value="1"/>
</dbReference>
<reference evidence="2 4" key="1">
    <citation type="submission" date="2016-09" db="EMBL/GenBank/DDBJ databases">
        <authorList>
            <person name="Capua I."/>
            <person name="De Benedictis P."/>
            <person name="Joannis T."/>
            <person name="Lombin L.H."/>
            <person name="Cattoli G."/>
        </authorList>
    </citation>
    <scope>NUCLEOTIDE SEQUENCE [LARGE SCALE GENOMIC DNA]</scope>
    <source>
        <strain evidence="2 4">GB001</strain>
    </source>
</reference>
<evidence type="ECO:0000313" key="4">
    <source>
        <dbReference type="Proteomes" id="UP000094844"/>
    </source>
</evidence>
<organism evidence="2 4">
    <name type="scientific">Hafnia alvei</name>
    <dbReference type="NCBI Taxonomy" id="569"/>
    <lineage>
        <taxon>Bacteria</taxon>
        <taxon>Pseudomonadati</taxon>
        <taxon>Pseudomonadota</taxon>
        <taxon>Gammaproteobacteria</taxon>
        <taxon>Enterobacterales</taxon>
        <taxon>Hafniaceae</taxon>
        <taxon>Hafnia</taxon>
    </lineage>
</organism>
<evidence type="ECO:0000313" key="5">
    <source>
        <dbReference type="Proteomes" id="UP000291600"/>
    </source>
</evidence>
<keyword evidence="1" id="KW-0472">Membrane</keyword>
<keyword evidence="1" id="KW-1133">Transmembrane helix</keyword>
<dbReference type="AlphaFoldDB" id="A0A1C6Z3C0"/>
<dbReference type="InterPro" id="IPR047743">
    <property type="entry name" value="YnhF-like"/>
</dbReference>
<dbReference type="Proteomes" id="UP000094844">
    <property type="component" value="Unassembled WGS sequence"/>
</dbReference>
<gene>
    <name evidence="3" type="primary">ynhF</name>
    <name evidence="2" type="ORF">BN1044_03187</name>
    <name evidence="3" type="ORF">EYY96_16205</name>
</gene>
<dbReference type="EMBL" id="FMIQ01000059">
    <property type="protein sequence ID" value="SCM53692.1"/>
    <property type="molecule type" value="Genomic_DNA"/>
</dbReference>
<protein>
    <submittedName>
        <fullName evidence="3">YnhF family membrane protein</fullName>
    </submittedName>
</protein>
<reference evidence="3 5" key="2">
    <citation type="submission" date="2019-02" db="EMBL/GenBank/DDBJ databases">
        <title>Comparative genomic analysis of the Hafnia genus genomes.</title>
        <authorList>
            <person name="Zhiqiu Y."/>
            <person name="Chao Y."/>
            <person name="Yuhui D."/>
            <person name="Di H."/>
            <person name="Bin L."/>
        </authorList>
    </citation>
    <scope>NUCLEOTIDE SEQUENCE [LARGE SCALE GENOMIC DNA]</scope>
    <source>
        <strain evidence="3 5">PCM_1210</strain>
    </source>
</reference>
<dbReference type="RefSeq" id="WP_020303734.1">
    <property type="nucleotide sequence ID" value="NZ_CALJTU010000028.1"/>
</dbReference>
<dbReference type="GeneID" id="69638770"/>
<dbReference type="Proteomes" id="UP000291600">
    <property type="component" value="Unassembled WGS sequence"/>
</dbReference>